<dbReference type="EMBL" id="CANHGI010000002">
    <property type="protein sequence ID" value="CAI5442710.1"/>
    <property type="molecule type" value="Genomic_DNA"/>
</dbReference>
<comment type="caution">
    <text evidence="1">The sequence shown here is derived from an EMBL/GenBank/DDBJ whole genome shotgun (WGS) entry which is preliminary data.</text>
</comment>
<accession>A0A9P1IDI4</accession>
<dbReference type="AlphaFoldDB" id="A0A9P1IDI4"/>
<gene>
    <name evidence="1" type="ORF">CAMP_LOCUS5347</name>
</gene>
<proteinExistence type="predicted"/>
<protein>
    <submittedName>
        <fullName evidence="1">Uncharacterized protein</fullName>
    </submittedName>
</protein>
<sequence>MLGLKRILFHIRIQNDAKVVLRNSANLTKKKEISPKLNIPYKLATITTVVSHNCTEDHSINDVSECNRSVVFDLFKGVAK</sequence>
<dbReference type="Proteomes" id="UP001152747">
    <property type="component" value="Unassembled WGS sequence"/>
</dbReference>
<keyword evidence="2" id="KW-1185">Reference proteome</keyword>
<evidence type="ECO:0000313" key="2">
    <source>
        <dbReference type="Proteomes" id="UP001152747"/>
    </source>
</evidence>
<reference evidence="1" key="1">
    <citation type="submission" date="2022-11" db="EMBL/GenBank/DDBJ databases">
        <authorList>
            <person name="Kikuchi T."/>
        </authorList>
    </citation>
    <scope>NUCLEOTIDE SEQUENCE</scope>
    <source>
        <strain evidence="1">PS1010</strain>
    </source>
</reference>
<organism evidence="1 2">
    <name type="scientific">Caenorhabditis angaria</name>
    <dbReference type="NCBI Taxonomy" id="860376"/>
    <lineage>
        <taxon>Eukaryota</taxon>
        <taxon>Metazoa</taxon>
        <taxon>Ecdysozoa</taxon>
        <taxon>Nematoda</taxon>
        <taxon>Chromadorea</taxon>
        <taxon>Rhabditida</taxon>
        <taxon>Rhabditina</taxon>
        <taxon>Rhabditomorpha</taxon>
        <taxon>Rhabditoidea</taxon>
        <taxon>Rhabditidae</taxon>
        <taxon>Peloderinae</taxon>
        <taxon>Caenorhabditis</taxon>
    </lineage>
</organism>
<name>A0A9P1IDI4_9PELO</name>
<evidence type="ECO:0000313" key="1">
    <source>
        <dbReference type="EMBL" id="CAI5442710.1"/>
    </source>
</evidence>